<gene>
    <name evidence="3" type="ORF">H8E80_01795</name>
</gene>
<dbReference type="EMBL" id="JACNLL010000024">
    <property type="protein sequence ID" value="MBC8198767.1"/>
    <property type="molecule type" value="Genomic_DNA"/>
</dbReference>
<dbReference type="AlphaFoldDB" id="A0A8J6N6P3"/>
<reference evidence="3 4" key="1">
    <citation type="submission" date="2020-08" db="EMBL/GenBank/DDBJ databases">
        <title>Bridging the membrane lipid divide: bacteria of the FCB group superphylum have the potential to synthesize archaeal ether lipids.</title>
        <authorList>
            <person name="Villanueva L."/>
            <person name="Von Meijenfeldt F.A.B."/>
            <person name="Westbye A.B."/>
            <person name="Yadav S."/>
            <person name="Hopmans E.C."/>
            <person name="Dutilh B.E."/>
            <person name="Sinninghe Damste J.S."/>
        </authorList>
    </citation>
    <scope>NUCLEOTIDE SEQUENCE [LARGE SCALE GENOMIC DNA]</scope>
    <source>
        <strain evidence="3">NIOZ-UU82</strain>
    </source>
</reference>
<dbReference type="GO" id="GO:0015920">
    <property type="term" value="P:lipopolysaccharide transport"/>
    <property type="evidence" value="ECO:0007669"/>
    <property type="project" value="TreeGrafter"/>
</dbReference>
<protein>
    <recommendedName>
        <fullName evidence="2">Organic solvent tolerance-like N-terminal domain-containing protein</fullName>
    </recommendedName>
</protein>
<organism evidence="3 4">
    <name type="scientific">Candidatus Desulfaltia bathyphila</name>
    <dbReference type="NCBI Taxonomy" id="2841697"/>
    <lineage>
        <taxon>Bacteria</taxon>
        <taxon>Pseudomonadati</taxon>
        <taxon>Thermodesulfobacteriota</taxon>
        <taxon>Desulfobacteria</taxon>
        <taxon>Desulfobacterales</taxon>
        <taxon>Desulfobacterales incertae sedis</taxon>
        <taxon>Candidatus Desulfaltia</taxon>
    </lineage>
</organism>
<evidence type="ECO:0000313" key="3">
    <source>
        <dbReference type="EMBL" id="MBC8198767.1"/>
    </source>
</evidence>
<comment type="caution">
    <text evidence="3">The sequence shown here is derived from an EMBL/GenBank/DDBJ whole genome shotgun (WGS) entry which is preliminary data.</text>
</comment>
<accession>A0A8J6N6P3</accession>
<dbReference type="GO" id="GO:0017089">
    <property type="term" value="F:glycolipid transfer activity"/>
    <property type="evidence" value="ECO:0007669"/>
    <property type="project" value="TreeGrafter"/>
</dbReference>
<dbReference type="GO" id="GO:0009279">
    <property type="term" value="C:cell outer membrane"/>
    <property type="evidence" value="ECO:0007669"/>
    <property type="project" value="TreeGrafter"/>
</dbReference>
<sequence length="183" mass="20442">MRPYRASYYVCVAILLFVCVFEVFFAYAEDPATNPEKDSKKIHITSDRLVADNEAMSAEFIGNVVAIRETDVITADRLKIFYKKGVDKKENPAAGEEMIEKIVANGNVVIKFDDKVAMAQQAVYTAETGIIVLTGPNSKVTSGNNFISGEKITMYRSDDRMIVEGGKEKRVEAVFYSKDNNMK</sequence>
<dbReference type="GO" id="GO:0030288">
    <property type="term" value="C:outer membrane-bounded periplasmic space"/>
    <property type="evidence" value="ECO:0007669"/>
    <property type="project" value="TreeGrafter"/>
</dbReference>
<proteinExistence type="predicted"/>
<dbReference type="InterPro" id="IPR005653">
    <property type="entry name" value="OstA-like_N"/>
</dbReference>
<dbReference type="PANTHER" id="PTHR36504:SF1">
    <property type="entry name" value="LIPOPOLYSACCHARIDE EXPORT SYSTEM PROTEIN LPTA"/>
    <property type="match status" value="1"/>
</dbReference>
<name>A0A8J6N6P3_9BACT</name>
<feature type="domain" description="Organic solvent tolerance-like N-terminal" evidence="2">
    <location>
        <begin position="43"/>
        <end position="158"/>
    </location>
</feature>
<evidence type="ECO:0000259" key="2">
    <source>
        <dbReference type="Pfam" id="PF03968"/>
    </source>
</evidence>
<keyword evidence="1" id="KW-0732">Signal</keyword>
<dbReference type="InterPro" id="IPR052037">
    <property type="entry name" value="LPS_export_LptA"/>
</dbReference>
<dbReference type="Proteomes" id="UP000603545">
    <property type="component" value="Unassembled WGS sequence"/>
</dbReference>
<dbReference type="Gene3D" id="2.60.450.10">
    <property type="entry name" value="Lipopolysaccharide (LPS) transport protein A like domain"/>
    <property type="match status" value="1"/>
</dbReference>
<evidence type="ECO:0000256" key="1">
    <source>
        <dbReference type="ARBA" id="ARBA00022729"/>
    </source>
</evidence>
<dbReference type="PANTHER" id="PTHR36504">
    <property type="entry name" value="LIPOPOLYSACCHARIDE EXPORT SYSTEM PROTEIN LPTA"/>
    <property type="match status" value="1"/>
</dbReference>
<evidence type="ECO:0000313" key="4">
    <source>
        <dbReference type="Proteomes" id="UP000603545"/>
    </source>
</evidence>
<dbReference type="Pfam" id="PF03968">
    <property type="entry name" value="LptD_N"/>
    <property type="match status" value="1"/>
</dbReference>